<keyword evidence="20" id="KW-1133">Transmembrane helix</keyword>
<dbReference type="Pfam" id="PF07730">
    <property type="entry name" value="HisKA_3"/>
    <property type="match status" value="1"/>
</dbReference>
<evidence type="ECO:0000313" key="23">
    <source>
        <dbReference type="Proteomes" id="UP001139414"/>
    </source>
</evidence>
<keyword evidence="19" id="KW-0802">TPR repeat</keyword>
<keyword evidence="14" id="KW-0408">Iron</keyword>
<evidence type="ECO:0000256" key="19">
    <source>
        <dbReference type="PROSITE-ProRule" id="PRU00339"/>
    </source>
</evidence>
<evidence type="ECO:0000256" key="2">
    <source>
        <dbReference type="ARBA" id="ARBA00001966"/>
    </source>
</evidence>
<dbReference type="InterPro" id="IPR003594">
    <property type="entry name" value="HATPase_dom"/>
</dbReference>
<dbReference type="InterPro" id="IPR050482">
    <property type="entry name" value="Sensor_HK_TwoCompSys"/>
</dbReference>
<dbReference type="GO" id="GO:0005524">
    <property type="term" value="F:ATP binding"/>
    <property type="evidence" value="ECO:0007669"/>
    <property type="project" value="UniProtKB-KW"/>
</dbReference>
<dbReference type="GO" id="GO:0016020">
    <property type="term" value="C:membrane"/>
    <property type="evidence" value="ECO:0007669"/>
    <property type="project" value="InterPro"/>
</dbReference>
<dbReference type="InterPro" id="IPR011712">
    <property type="entry name" value="Sig_transdc_His_kin_sub3_dim/P"/>
</dbReference>
<dbReference type="GO" id="GO:0000155">
    <property type="term" value="F:phosphorelay sensor kinase activity"/>
    <property type="evidence" value="ECO:0007669"/>
    <property type="project" value="InterPro"/>
</dbReference>
<keyword evidence="20" id="KW-0812">Transmembrane</keyword>
<comment type="caution">
    <text evidence="22">The sequence shown here is derived from an EMBL/GenBank/DDBJ whole genome shotgun (WGS) entry which is preliminary data.</text>
</comment>
<dbReference type="PANTHER" id="PTHR24421">
    <property type="entry name" value="NITRATE/NITRITE SENSOR PROTEIN NARX-RELATED"/>
    <property type="match status" value="1"/>
</dbReference>
<dbReference type="InterPro" id="IPR019734">
    <property type="entry name" value="TPR_rpt"/>
</dbReference>
<evidence type="ECO:0000259" key="21">
    <source>
        <dbReference type="PROSITE" id="PS50109"/>
    </source>
</evidence>
<dbReference type="InterPro" id="IPR005467">
    <property type="entry name" value="His_kinase_dom"/>
</dbReference>
<dbReference type="RefSeq" id="WP_229340337.1">
    <property type="nucleotide sequence ID" value="NZ_JAJBZG010000004.1"/>
</dbReference>
<comment type="catalytic activity">
    <reaction evidence="1">
        <text>ATP + protein L-histidine = ADP + protein N-phospho-L-histidine.</text>
        <dbReference type="EC" id="2.7.13.3"/>
    </reaction>
</comment>
<organism evidence="22 23">
    <name type="scientific">Christiangramia sediminis</name>
    <dbReference type="NCBI Taxonomy" id="2881336"/>
    <lineage>
        <taxon>Bacteria</taxon>
        <taxon>Pseudomonadati</taxon>
        <taxon>Bacteroidota</taxon>
        <taxon>Flavobacteriia</taxon>
        <taxon>Flavobacteriales</taxon>
        <taxon>Flavobacteriaceae</taxon>
        <taxon>Christiangramia</taxon>
    </lineage>
</organism>
<comment type="subcellular location">
    <subcellularLocation>
        <location evidence="3">Cytoplasm</location>
    </subcellularLocation>
</comment>
<dbReference type="EC" id="2.7.13.3" evidence="4"/>
<keyword evidence="20" id="KW-0472">Membrane</keyword>
<dbReference type="PRINTS" id="PR00344">
    <property type="entry name" value="BCTRLSENSOR"/>
</dbReference>
<proteinExistence type="predicted"/>
<evidence type="ECO:0000256" key="8">
    <source>
        <dbReference type="ARBA" id="ARBA00022553"/>
    </source>
</evidence>
<keyword evidence="7" id="KW-0963">Cytoplasm</keyword>
<evidence type="ECO:0000256" key="14">
    <source>
        <dbReference type="ARBA" id="ARBA00023004"/>
    </source>
</evidence>
<dbReference type="SMART" id="SM00387">
    <property type="entry name" value="HATPase_c"/>
    <property type="match status" value="1"/>
</dbReference>
<dbReference type="InterPro" id="IPR004358">
    <property type="entry name" value="Sig_transdc_His_kin-like_C"/>
</dbReference>
<dbReference type="AlphaFoldDB" id="A0A9X1RY46"/>
<evidence type="ECO:0000256" key="20">
    <source>
        <dbReference type="SAM" id="Phobius"/>
    </source>
</evidence>
<sequence length="616" mass="71929">MDSAEIDSILNNIKQDSLQLQLLQKLSLNYLLEDDSSKFRFSNYRAKLISRQLDFRKIEADSYWDLGYFFTKKNILDSAYLNYYKAYKLYRLEEENAYAGRMLLNMAISQEKVKDYLGSEITTVESLKILPPDDRKQIYRAYNNLAVVANGLENYDQALEYHEKALEIAYSIKGKKLIAQTLNNYGFVYQAMDSLENALTQYEKAIKVENLKEIDVQLFAIILDNISYTKFQLGNHGDFFETSEYSLRLRDSLNHETGIITSKLHQASFFSKSRDTVKALQILQEAKYLADSINSAKYKLKSLKKLAEIDRVNSANYLKDFIQINDSLLKEERAIRNKFARIRFETDQYREKTQLLSQQKFWISITAVITTCGLVLLYYYREQYNKFRELRMQKEQQESNEKIYNLLLNQQTKLEEGRQEERKRISGDLHDGILGRLFGTRMGLGFLNPDSKKLDNYLLELQNIEKEIRNISHNLSTDISDSSESFHNLIDQLIREKNEISNISFTYHFEESFDFDQISNDIKINLYRLVQECLQNAIKHSNALRVSIKFHSDQNFLYLSIKDDGQGFDVNKKNKGIGLSSMKFRINKLGGDMNLKSSKLGTTFIFKIPVLNDETI</sequence>
<feature type="transmembrane region" description="Helical" evidence="20">
    <location>
        <begin position="361"/>
        <end position="380"/>
    </location>
</feature>
<dbReference type="SMART" id="SM00028">
    <property type="entry name" value="TPR"/>
    <property type="match status" value="3"/>
</dbReference>
<dbReference type="GO" id="GO:0005737">
    <property type="term" value="C:cytoplasm"/>
    <property type="evidence" value="ECO:0007669"/>
    <property type="project" value="UniProtKB-SubCell"/>
</dbReference>
<name>A0A9X1RY46_9FLAO</name>
<evidence type="ECO:0000256" key="16">
    <source>
        <dbReference type="ARBA" id="ARBA00023014"/>
    </source>
</evidence>
<evidence type="ECO:0000256" key="17">
    <source>
        <dbReference type="ARBA" id="ARBA00024827"/>
    </source>
</evidence>
<dbReference type="InterPro" id="IPR036890">
    <property type="entry name" value="HATPase_C_sf"/>
</dbReference>
<feature type="repeat" description="TPR" evidence="19">
    <location>
        <begin position="179"/>
        <end position="212"/>
    </location>
</feature>
<evidence type="ECO:0000256" key="12">
    <source>
        <dbReference type="ARBA" id="ARBA00022777"/>
    </source>
</evidence>
<keyword evidence="10" id="KW-0479">Metal-binding</keyword>
<dbReference type="Proteomes" id="UP001139414">
    <property type="component" value="Unassembled WGS sequence"/>
</dbReference>
<dbReference type="Pfam" id="PF02518">
    <property type="entry name" value="HATPase_c"/>
    <property type="match status" value="1"/>
</dbReference>
<keyword evidence="13" id="KW-0067">ATP-binding</keyword>
<dbReference type="GO" id="GO:0051539">
    <property type="term" value="F:4 iron, 4 sulfur cluster binding"/>
    <property type="evidence" value="ECO:0007669"/>
    <property type="project" value="UniProtKB-KW"/>
</dbReference>
<evidence type="ECO:0000256" key="11">
    <source>
        <dbReference type="ARBA" id="ARBA00022741"/>
    </source>
</evidence>
<keyword evidence="15" id="KW-0902">Two-component regulatory system</keyword>
<evidence type="ECO:0000256" key="13">
    <source>
        <dbReference type="ARBA" id="ARBA00022840"/>
    </source>
</evidence>
<dbReference type="Gene3D" id="1.20.5.1930">
    <property type="match status" value="1"/>
</dbReference>
<comment type="cofactor">
    <cofactor evidence="2">
        <name>[4Fe-4S] cluster</name>
        <dbReference type="ChEBI" id="CHEBI:49883"/>
    </cofactor>
</comment>
<evidence type="ECO:0000313" key="22">
    <source>
        <dbReference type="EMBL" id="MCB7481414.1"/>
    </source>
</evidence>
<keyword evidence="8" id="KW-0597">Phosphoprotein</keyword>
<dbReference type="GO" id="GO:0046983">
    <property type="term" value="F:protein dimerization activity"/>
    <property type="evidence" value="ECO:0007669"/>
    <property type="project" value="InterPro"/>
</dbReference>
<keyword evidence="12" id="KW-0418">Kinase</keyword>
<evidence type="ECO:0000256" key="10">
    <source>
        <dbReference type="ARBA" id="ARBA00022723"/>
    </source>
</evidence>
<dbReference type="CDD" id="cd16917">
    <property type="entry name" value="HATPase_UhpB-NarQ-NarX-like"/>
    <property type="match status" value="1"/>
</dbReference>
<dbReference type="SUPFAM" id="SSF55874">
    <property type="entry name" value="ATPase domain of HSP90 chaperone/DNA topoisomerase II/histidine kinase"/>
    <property type="match status" value="1"/>
</dbReference>
<evidence type="ECO:0000256" key="3">
    <source>
        <dbReference type="ARBA" id="ARBA00004496"/>
    </source>
</evidence>
<reference evidence="22" key="1">
    <citation type="submission" date="2021-10" db="EMBL/GenBank/DDBJ databases">
        <title>Gramella sp. ASW11-100T, isolated from marine sediment.</title>
        <authorList>
            <person name="Xia C."/>
        </authorList>
    </citation>
    <scope>NUCLEOTIDE SEQUENCE</scope>
    <source>
        <strain evidence="22">ASW11-100</strain>
    </source>
</reference>
<dbReference type="PANTHER" id="PTHR24421:SF10">
    <property type="entry name" value="NITRATE_NITRITE SENSOR PROTEIN NARQ"/>
    <property type="match status" value="1"/>
</dbReference>
<protein>
    <recommendedName>
        <fullName evidence="5">Oxygen sensor histidine kinase NreB</fullName>
        <ecNumber evidence="4">2.7.13.3</ecNumber>
    </recommendedName>
    <alternativeName>
        <fullName evidence="18">Nitrogen regulation protein B</fullName>
    </alternativeName>
</protein>
<evidence type="ECO:0000256" key="1">
    <source>
        <dbReference type="ARBA" id="ARBA00000085"/>
    </source>
</evidence>
<evidence type="ECO:0000256" key="6">
    <source>
        <dbReference type="ARBA" id="ARBA00022485"/>
    </source>
</evidence>
<evidence type="ECO:0000256" key="4">
    <source>
        <dbReference type="ARBA" id="ARBA00012438"/>
    </source>
</evidence>
<dbReference type="Gene3D" id="3.30.565.10">
    <property type="entry name" value="Histidine kinase-like ATPase, C-terminal domain"/>
    <property type="match status" value="1"/>
</dbReference>
<evidence type="ECO:0000256" key="7">
    <source>
        <dbReference type="ARBA" id="ARBA00022490"/>
    </source>
</evidence>
<dbReference type="SUPFAM" id="SSF48452">
    <property type="entry name" value="TPR-like"/>
    <property type="match status" value="2"/>
</dbReference>
<gene>
    <name evidence="22" type="ORF">LGQ90_09095</name>
</gene>
<dbReference type="GO" id="GO:0046872">
    <property type="term" value="F:metal ion binding"/>
    <property type="evidence" value="ECO:0007669"/>
    <property type="project" value="UniProtKB-KW"/>
</dbReference>
<evidence type="ECO:0000256" key="5">
    <source>
        <dbReference type="ARBA" id="ARBA00017322"/>
    </source>
</evidence>
<keyword evidence="16" id="KW-0411">Iron-sulfur</keyword>
<evidence type="ECO:0000256" key="18">
    <source>
        <dbReference type="ARBA" id="ARBA00030800"/>
    </source>
</evidence>
<dbReference type="EMBL" id="JAJBZG010000004">
    <property type="protein sequence ID" value="MCB7481414.1"/>
    <property type="molecule type" value="Genomic_DNA"/>
</dbReference>
<keyword evidence="6" id="KW-0004">4Fe-4S</keyword>
<dbReference type="PROSITE" id="PS50005">
    <property type="entry name" value="TPR"/>
    <property type="match status" value="2"/>
</dbReference>
<comment type="function">
    <text evidence="17">Member of the two-component regulatory system NreB/NreC involved in the control of dissimilatory nitrate/nitrite reduction in response to oxygen. NreB functions as a direct oxygen sensor histidine kinase which is autophosphorylated, in the absence of oxygen, probably at the conserved histidine residue, and transfers its phosphate group probably to a conserved aspartate residue of NreC. NreB/NreC activates the expression of the nitrate (narGHJI) and nitrite (nir) reductase operons, as well as the putative nitrate transporter gene narT.</text>
</comment>
<keyword evidence="11" id="KW-0547">Nucleotide-binding</keyword>
<dbReference type="Gene3D" id="1.25.40.10">
    <property type="entry name" value="Tetratricopeptide repeat domain"/>
    <property type="match status" value="1"/>
</dbReference>
<dbReference type="Pfam" id="PF13424">
    <property type="entry name" value="TPR_12"/>
    <property type="match status" value="1"/>
</dbReference>
<evidence type="ECO:0000256" key="15">
    <source>
        <dbReference type="ARBA" id="ARBA00023012"/>
    </source>
</evidence>
<feature type="repeat" description="TPR" evidence="19">
    <location>
        <begin position="139"/>
        <end position="172"/>
    </location>
</feature>
<keyword evidence="9" id="KW-0808">Transferase</keyword>
<accession>A0A9X1RY46</accession>
<keyword evidence="23" id="KW-1185">Reference proteome</keyword>
<dbReference type="InterPro" id="IPR011990">
    <property type="entry name" value="TPR-like_helical_dom_sf"/>
</dbReference>
<evidence type="ECO:0000256" key="9">
    <source>
        <dbReference type="ARBA" id="ARBA00022679"/>
    </source>
</evidence>
<dbReference type="PROSITE" id="PS50109">
    <property type="entry name" value="HIS_KIN"/>
    <property type="match status" value="1"/>
</dbReference>
<feature type="domain" description="Histidine kinase" evidence="21">
    <location>
        <begin position="526"/>
        <end position="612"/>
    </location>
</feature>